<name>A0A6G9ASC3_9BACT</name>
<comment type="similarity">
    <text evidence="1">Belongs to the class-I pyridine nucleotide-disulfide oxidoreductase family.</text>
</comment>
<reference evidence="8 9" key="1">
    <citation type="submission" date="2020-03" db="EMBL/GenBank/DDBJ databases">
        <authorList>
            <person name="Kim M.K."/>
        </authorList>
    </citation>
    <scope>NUCLEOTIDE SEQUENCE [LARGE SCALE GENOMIC DNA]</scope>
    <source>
        <strain evidence="8 9">BT328</strain>
    </source>
</reference>
<evidence type="ECO:0000256" key="2">
    <source>
        <dbReference type="ARBA" id="ARBA00022630"/>
    </source>
</evidence>
<dbReference type="EMBL" id="CP050063">
    <property type="protein sequence ID" value="QIP15244.1"/>
    <property type="molecule type" value="Genomic_DNA"/>
</dbReference>
<dbReference type="SUPFAM" id="SSF55424">
    <property type="entry name" value="FAD/NAD-linked reductases, dimerisation (C-terminal) domain"/>
    <property type="match status" value="1"/>
</dbReference>
<dbReference type="AlphaFoldDB" id="A0A6G9ASC3"/>
<feature type="binding site" evidence="4">
    <location>
        <position position="302"/>
    </location>
    <ligand>
        <name>FAD</name>
        <dbReference type="ChEBI" id="CHEBI:57692"/>
    </ligand>
</feature>
<gene>
    <name evidence="8" type="ORF">G8759_22770</name>
</gene>
<evidence type="ECO:0000256" key="5">
    <source>
        <dbReference type="PIRSR" id="PIRSR000350-4"/>
    </source>
</evidence>
<dbReference type="PIRSF" id="PIRSF000350">
    <property type="entry name" value="Mercury_reductase_MerA"/>
    <property type="match status" value="1"/>
</dbReference>
<protein>
    <submittedName>
        <fullName evidence="8">NAD(P)/FAD-dependent oxidoreductase</fullName>
    </submittedName>
</protein>
<dbReference type="InterPro" id="IPR001100">
    <property type="entry name" value="Pyr_nuc-diS_OxRdtase"/>
</dbReference>
<evidence type="ECO:0000259" key="6">
    <source>
        <dbReference type="Pfam" id="PF02852"/>
    </source>
</evidence>
<proteinExistence type="inferred from homology"/>
<evidence type="ECO:0000256" key="1">
    <source>
        <dbReference type="ARBA" id="ARBA00007532"/>
    </source>
</evidence>
<evidence type="ECO:0000256" key="4">
    <source>
        <dbReference type="PIRSR" id="PIRSR000350-3"/>
    </source>
</evidence>
<dbReference type="Pfam" id="PF07992">
    <property type="entry name" value="Pyr_redox_2"/>
    <property type="match status" value="1"/>
</dbReference>
<comment type="cofactor">
    <cofactor evidence="4">
        <name>FAD</name>
        <dbReference type="ChEBI" id="CHEBI:57692"/>
    </cofactor>
    <text evidence="4">Binds 1 FAD per subunit.</text>
</comment>
<dbReference type="InterPro" id="IPR036188">
    <property type="entry name" value="FAD/NAD-bd_sf"/>
</dbReference>
<keyword evidence="9" id="KW-1185">Reference proteome</keyword>
<dbReference type="KEGG" id="spib:G8759_22770"/>
<organism evidence="8 9">
    <name type="scientific">Spirosoma aureum</name>
    <dbReference type="NCBI Taxonomy" id="2692134"/>
    <lineage>
        <taxon>Bacteria</taxon>
        <taxon>Pseudomonadati</taxon>
        <taxon>Bacteroidota</taxon>
        <taxon>Cytophagia</taxon>
        <taxon>Cytophagales</taxon>
        <taxon>Cytophagaceae</taxon>
        <taxon>Spirosoma</taxon>
    </lineage>
</organism>
<evidence type="ECO:0000313" key="9">
    <source>
        <dbReference type="Proteomes" id="UP000501802"/>
    </source>
</evidence>
<dbReference type="Gene3D" id="3.50.50.60">
    <property type="entry name" value="FAD/NAD(P)-binding domain"/>
    <property type="match status" value="2"/>
</dbReference>
<dbReference type="InterPro" id="IPR004099">
    <property type="entry name" value="Pyr_nucl-diS_OxRdtase_dimer"/>
</dbReference>
<dbReference type="GO" id="GO:0000166">
    <property type="term" value="F:nucleotide binding"/>
    <property type="evidence" value="ECO:0007669"/>
    <property type="project" value="UniProtKB-KW"/>
</dbReference>
<feature type="domain" description="FAD/NAD(P)-binding" evidence="7">
    <location>
        <begin position="4"/>
        <end position="318"/>
    </location>
</feature>
<keyword evidence="3 4" id="KW-0274">FAD</keyword>
<sequence length="449" mass="47510">MQSFDLIVIGTGSAGKTVAETVREAGKSVAIIDKLPFGGTCSQRGCDPKKVLVGAAEIVARSAQLTGKGITNTATINWADLIQFKNTFTDSIPEKTEKKFADQGIQLFHGAATFLSATTIRVGDEELAANHIVIATGQRPGSLNIPGEEFLIDSTGFMELAELPKEIVLVGGGYIAFEFAHIAARAGAKVTILHQGKQPLEGFDADLVDLLVKAMRAIGIFIVLEAKVTAVEKTPATLMVHYEHSGKSYSVGARLVVHAAGRVADVAELALEAAGVAIGKKGVIVNEYLQSISNPAVYACGDVADKGLPLTPLASYEGSIVAKNILNGNQKTYSNDPVPTTVFTVPPLASIGLTEEQAREQGLVVNVLFQETADWYVSRRINEPITGFKTLVDAETDQIVGAHLLGSGSDDVINLFAMAMKHQIPAKALGAMLFAYPTHGSDLNSMLPL</sequence>
<dbReference type="Gene3D" id="3.30.390.30">
    <property type="match status" value="1"/>
</dbReference>
<dbReference type="PANTHER" id="PTHR43014:SF5">
    <property type="entry name" value="GLUTATHIONE REDUCTASE (NADPH)"/>
    <property type="match status" value="1"/>
</dbReference>
<feature type="binding site" evidence="4">
    <location>
        <position position="261"/>
    </location>
    <ligand>
        <name>NAD(+)</name>
        <dbReference type="ChEBI" id="CHEBI:57540"/>
    </ligand>
</feature>
<feature type="binding site" evidence="4">
    <location>
        <position position="50"/>
    </location>
    <ligand>
        <name>FAD</name>
        <dbReference type="ChEBI" id="CHEBI:57692"/>
    </ligand>
</feature>
<evidence type="ECO:0000259" key="7">
    <source>
        <dbReference type="Pfam" id="PF07992"/>
    </source>
</evidence>
<dbReference type="PRINTS" id="PR00368">
    <property type="entry name" value="FADPNR"/>
</dbReference>
<keyword evidence="2" id="KW-0285">Flavoprotein</keyword>
<accession>A0A6G9ASC3</accession>
<dbReference type="InterPro" id="IPR016156">
    <property type="entry name" value="FAD/NAD-linked_Rdtase_dimer_sf"/>
</dbReference>
<dbReference type="PRINTS" id="PR00411">
    <property type="entry name" value="PNDRDTASEI"/>
</dbReference>
<dbReference type="InterPro" id="IPR023753">
    <property type="entry name" value="FAD/NAD-binding_dom"/>
</dbReference>
<dbReference type="Proteomes" id="UP000501802">
    <property type="component" value="Chromosome"/>
</dbReference>
<dbReference type="RefSeq" id="WP_167212947.1">
    <property type="nucleotide sequence ID" value="NZ_CP050063.1"/>
</dbReference>
<feature type="disulfide bond" description="Redox-active" evidence="5">
    <location>
        <begin position="41"/>
        <end position="46"/>
    </location>
</feature>
<dbReference type="PANTHER" id="PTHR43014">
    <property type="entry name" value="MERCURIC REDUCTASE"/>
    <property type="match status" value="1"/>
</dbReference>
<keyword evidence="4" id="KW-0547">Nucleotide-binding</keyword>
<keyword evidence="4" id="KW-0520">NAD</keyword>
<evidence type="ECO:0000313" key="8">
    <source>
        <dbReference type="EMBL" id="QIP15244.1"/>
    </source>
</evidence>
<evidence type="ECO:0000256" key="3">
    <source>
        <dbReference type="ARBA" id="ARBA00022827"/>
    </source>
</evidence>
<dbReference type="Pfam" id="PF02852">
    <property type="entry name" value="Pyr_redox_dim"/>
    <property type="match status" value="1"/>
</dbReference>
<dbReference type="SUPFAM" id="SSF51905">
    <property type="entry name" value="FAD/NAD(P)-binding domain"/>
    <property type="match status" value="1"/>
</dbReference>
<feature type="domain" description="Pyridine nucleotide-disulphide oxidoreductase dimerisation" evidence="6">
    <location>
        <begin position="338"/>
        <end position="442"/>
    </location>
</feature>
<feature type="binding site" evidence="4">
    <location>
        <begin position="171"/>
        <end position="178"/>
    </location>
    <ligand>
        <name>NAD(+)</name>
        <dbReference type="ChEBI" id="CHEBI:57540"/>
    </ligand>
</feature>
<dbReference type="GO" id="GO:0016491">
    <property type="term" value="F:oxidoreductase activity"/>
    <property type="evidence" value="ECO:0007669"/>
    <property type="project" value="InterPro"/>
</dbReference>